<dbReference type="EMBL" id="UZAM01010951">
    <property type="protein sequence ID" value="VDP14336.1"/>
    <property type="molecule type" value="Genomic_DNA"/>
</dbReference>
<feature type="disulfide bond" evidence="4">
    <location>
        <begin position="340"/>
        <end position="367"/>
    </location>
</feature>
<evidence type="ECO:0000313" key="6">
    <source>
        <dbReference type="EMBL" id="VDP14336.1"/>
    </source>
</evidence>
<name>A0A183IVZ9_9BILA</name>
<feature type="disulfide bond" evidence="4">
    <location>
        <begin position="282"/>
        <end position="309"/>
    </location>
</feature>
<feature type="disulfide bond" evidence="4">
    <location>
        <begin position="89"/>
        <end position="116"/>
    </location>
</feature>
<comment type="caution">
    <text evidence="4">Lacks conserved residue(s) required for the propagation of feature annotation.</text>
</comment>
<evidence type="ECO:0000256" key="2">
    <source>
        <dbReference type="ARBA" id="ARBA00022737"/>
    </source>
</evidence>
<dbReference type="WBParaSite" id="SBAD_0000808901-mRNA-1">
    <property type="protein sequence ID" value="SBAD_0000808901-mRNA-1"/>
    <property type="gene ID" value="SBAD_0000808901"/>
</dbReference>
<evidence type="ECO:0000256" key="3">
    <source>
        <dbReference type="ARBA" id="ARBA00023157"/>
    </source>
</evidence>
<dbReference type="SMART" id="SM00032">
    <property type="entry name" value="CCP"/>
    <property type="match status" value="5"/>
</dbReference>
<evidence type="ECO:0000256" key="4">
    <source>
        <dbReference type="PROSITE-ProRule" id="PRU00302"/>
    </source>
</evidence>
<dbReference type="SUPFAM" id="SSF57535">
    <property type="entry name" value="Complement control module/SCR domain"/>
    <property type="match status" value="5"/>
</dbReference>
<keyword evidence="2" id="KW-0677">Repeat</keyword>
<keyword evidence="1" id="KW-0732">Signal</keyword>
<evidence type="ECO:0000313" key="8">
    <source>
        <dbReference type="WBParaSite" id="SBAD_0000808901-mRNA-1"/>
    </source>
</evidence>
<dbReference type="InterPro" id="IPR000436">
    <property type="entry name" value="Sushi_SCR_CCP_dom"/>
</dbReference>
<evidence type="ECO:0000259" key="5">
    <source>
        <dbReference type="PROSITE" id="PS50923"/>
    </source>
</evidence>
<dbReference type="OrthoDB" id="9991441at2759"/>
<keyword evidence="7" id="KW-1185">Reference proteome</keyword>
<reference evidence="6 7" key="2">
    <citation type="submission" date="2018-11" db="EMBL/GenBank/DDBJ databases">
        <authorList>
            <consortium name="Pathogen Informatics"/>
        </authorList>
    </citation>
    <scope>NUCLEOTIDE SEQUENCE [LARGE SCALE GENOMIC DNA]</scope>
</reference>
<dbReference type="PROSITE" id="PS50923">
    <property type="entry name" value="SUSHI"/>
    <property type="match status" value="5"/>
</dbReference>
<dbReference type="InterPro" id="IPR035976">
    <property type="entry name" value="Sushi/SCR/CCP_sf"/>
</dbReference>
<dbReference type="Gene3D" id="2.10.70.10">
    <property type="entry name" value="Complement Module, domain 1"/>
    <property type="match status" value="5"/>
</dbReference>
<feature type="domain" description="Sushi" evidence="5">
    <location>
        <begin position="254"/>
        <end position="311"/>
    </location>
</feature>
<dbReference type="CDD" id="cd00033">
    <property type="entry name" value="CCP"/>
    <property type="match status" value="4"/>
</dbReference>
<dbReference type="PANTHER" id="PTHR45656">
    <property type="entry name" value="PROTEIN CBR-CLEC-78"/>
    <property type="match status" value="1"/>
</dbReference>
<proteinExistence type="predicted"/>
<accession>A0A183IVZ9</accession>
<protein>
    <submittedName>
        <fullName evidence="8">Sushi, von Willebrand factor type A, EGF and pentraxin domain-containing protein 1</fullName>
    </submittedName>
</protein>
<dbReference type="Proteomes" id="UP000270296">
    <property type="component" value="Unassembled WGS sequence"/>
</dbReference>
<organism evidence="8">
    <name type="scientific">Soboliphyme baturini</name>
    <dbReference type="NCBI Taxonomy" id="241478"/>
    <lineage>
        <taxon>Eukaryota</taxon>
        <taxon>Metazoa</taxon>
        <taxon>Ecdysozoa</taxon>
        <taxon>Nematoda</taxon>
        <taxon>Enoplea</taxon>
        <taxon>Dorylaimia</taxon>
        <taxon>Dioctophymatida</taxon>
        <taxon>Dioctophymatoidea</taxon>
        <taxon>Soboliphymatidae</taxon>
        <taxon>Soboliphyme</taxon>
    </lineage>
</organism>
<feature type="domain" description="Sushi" evidence="5">
    <location>
        <begin position="312"/>
        <end position="369"/>
    </location>
</feature>
<dbReference type="Pfam" id="PF00084">
    <property type="entry name" value="Sushi"/>
    <property type="match status" value="5"/>
</dbReference>
<feature type="domain" description="Sushi" evidence="5">
    <location>
        <begin position="196"/>
        <end position="253"/>
    </location>
</feature>
<gene>
    <name evidence="6" type="ORF">SBAD_LOCUS7796</name>
</gene>
<evidence type="ECO:0000256" key="1">
    <source>
        <dbReference type="ARBA" id="ARBA00022729"/>
    </source>
</evidence>
<dbReference type="PANTHER" id="PTHR45656:SF4">
    <property type="entry name" value="PROTEIN CBR-CLEC-78"/>
    <property type="match status" value="1"/>
</dbReference>
<reference evidence="8" key="1">
    <citation type="submission" date="2016-06" db="UniProtKB">
        <authorList>
            <consortium name="WormBaseParasite"/>
        </authorList>
    </citation>
    <scope>IDENTIFICATION</scope>
</reference>
<keyword evidence="3 4" id="KW-1015">Disulfide bond</keyword>
<dbReference type="InterPro" id="IPR051277">
    <property type="entry name" value="SEZ6_CSMD_C4BPB_Regulators"/>
</dbReference>
<keyword evidence="4" id="KW-0768">Sushi</keyword>
<feature type="domain" description="Sushi" evidence="5">
    <location>
        <begin position="128"/>
        <end position="195"/>
    </location>
</feature>
<feature type="domain" description="Sushi" evidence="5">
    <location>
        <begin position="60"/>
        <end position="118"/>
    </location>
</feature>
<sequence>MIAQRPKDCSDTLYELSLAFISVMHFSRVTANLANHSFLCSQSREWCPPKHIFIRLCLGARCHALMDLPNGYVQYPRDFKVGSVAFYGCYNGYVIIGANSRVCQGNLKWSGSEPLCHKNDSSYVDVSVKCERPPEIPFTKHDAPEHQSLFNLDTLVHYTCIKGFYRQTDLGLPKAKCLMYNGKARWFGPDIQCHAFSCGRPTEVTNAIMDGSVFTYPHSVRYRCIDGFEIVGDAERWCLVDGHWSGDKPFCKPIQCVRPKPPLYGQVLGTSLEFQAKITYVCDEGYRLVGQVQRICQSDTTWSGHEPYCEEIRCPSLGLLWNGFIDGDDTSFGAMVIFRCLEGMTHIGAPYAKCQRDGTWTHPLPKCMGKQMHADAIDRSIIRWSNGRPMCASSLFRHWVFDYCTSGKINSDFTRNAYLIIIIAY</sequence>
<dbReference type="AlphaFoldDB" id="A0A183IVZ9"/>
<evidence type="ECO:0000313" key="7">
    <source>
        <dbReference type="Proteomes" id="UP000270296"/>
    </source>
</evidence>
<feature type="disulfide bond" evidence="4">
    <location>
        <begin position="224"/>
        <end position="251"/>
    </location>
</feature>